<dbReference type="EMBL" id="MDEE01000085">
    <property type="protein sequence ID" value="PPU48145.1"/>
    <property type="molecule type" value="Genomic_DNA"/>
</dbReference>
<evidence type="ECO:0000313" key="2">
    <source>
        <dbReference type="Proteomes" id="UP000238908"/>
    </source>
</evidence>
<gene>
    <name evidence="1" type="ORF">XdyCFBP7245_22945</name>
</gene>
<comment type="caution">
    <text evidence="1">The sequence shown here is derived from an EMBL/GenBank/DDBJ whole genome shotgun (WGS) entry which is preliminary data.</text>
</comment>
<accession>A0A2S7BSF7</accession>
<evidence type="ECO:0000313" key="1">
    <source>
        <dbReference type="EMBL" id="PPU48145.1"/>
    </source>
</evidence>
<proteinExistence type="predicted"/>
<dbReference type="AlphaFoldDB" id="A0A2S7BSF7"/>
<name>A0A2S7BSF7_9XANT</name>
<protein>
    <submittedName>
        <fullName evidence="1">Uncharacterized protein</fullName>
    </submittedName>
</protein>
<reference evidence="1 2" key="1">
    <citation type="submission" date="2016-08" db="EMBL/GenBank/DDBJ databases">
        <authorList>
            <person name="Seilhamer J.J."/>
        </authorList>
    </citation>
    <scope>NUCLEOTIDE SEQUENCE [LARGE SCALE GENOMIC DNA]</scope>
    <source>
        <strain evidence="1 2">CFBP7245</strain>
    </source>
</reference>
<dbReference type="Proteomes" id="UP000238908">
    <property type="component" value="Unassembled WGS sequence"/>
</dbReference>
<sequence length="243" mass="26804">MGATCTTRLQRSASGRSVLLPADECIGPAPRPLAQVILALSSSDLAITPDTRADALKHAVYVASAGLGKRADFMLATDAFWVRSFESPDPLDVVYLVGGVRCTDQAVDCKDSGGVRAFRFDAKGQLADVSREVLPPAPTLTEDEIRRYQPYAEPVPFLDMSRLWAVPVLRWVIEFGPDAPLASDPRYYNDWAYLHFGFLVWNGQRFDLMNTVDRSRWPCRPVAEGKAACSGPLDNKGDRFVTH</sequence>
<organism evidence="1 2">
    <name type="scientific">Xanthomonas dyei</name>
    <dbReference type="NCBI Taxonomy" id="743699"/>
    <lineage>
        <taxon>Bacteria</taxon>
        <taxon>Pseudomonadati</taxon>
        <taxon>Pseudomonadota</taxon>
        <taxon>Gammaproteobacteria</taxon>
        <taxon>Lysobacterales</taxon>
        <taxon>Lysobacteraceae</taxon>
        <taxon>Xanthomonas</taxon>
    </lineage>
</organism>